<organism evidence="1 2">
    <name type="scientific">Pistacia atlantica</name>
    <dbReference type="NCBI Taxonomy" id="434234"/>
    <lineage>
        <taxon>Eukaryota</taxon>
        <taxon>Viridiplantae</taxon>
        <taxon>Streptophyta</taxon>
        <taxon>Embryophyta</taxon>
        <taxon>Tracheophyta</taxon>
        <taxon>Spermatophyta</taxon>
        <taxon>Magnoliopsida</taxon>
        <taxon>eudicotyledons</taxon>
        <taxon>Gunneridae</taxon>
        <taxon>Pentapetalae</taxon>
        <taxon>rosids</taxon>
        <taxon>malvids</taxon>
        <taxon>Sapindales</taxon>
        <taxon>Anacardiaceae</taxon>
        <taxon>Pistacia</taxon>
    </lineage>
</organism>
<gene>
    <name evidence="1" type="ORF">Patl1_35150</name>
</gene>
<name>A0ACC0ZVD0_9ROSI</name>
<keyword evidence="2" id="KW-1185">Reference proteome</keyword>
<dbReference type="Proteomes" id="UP001164250">
    <property type="component" value="Chromosome 15"/>
</dbReference>
<accession>A0ACC0ZVD0</accession>
<proteinExistence type="predicted"/>
<evidence type="ECO:0000313" key="1">
    <source>
        <dbReference type="EMBL" id="KAJ0075618.1"/>
    </source>
</evidence>
<dbReference type="EMBL" id="CM047910">
    <property type="protein sequence ID" value="KAJ0075618.1"/>
    <property type="molecule type" value="Genomic_DNA"/>
</dbReference>
<sequence>MQFGEFASFMVLGLRLRA</sequence>
<evidence type="ECO:0000313" key="2">
    <source>
        <dbReference type="Proteomes" id="UP001164250"/>
    </source>
</evidence>
<protein>
    <submittedName>
        <fullName evidence="1">Uncharacterized protein</fullName>
    </submittedName>
</protein>
<reference evidence="2" key="1">
    <citation type="journal article" date="2023" name="G3 (Bethesda)">
        <title>Genome assembly and association tests identify interacting loci associated with vigor, precocity, and sex in interspecific pistachio rootstocks.</title>
        <authorList>
            <person name="Palmer W."/>
            <person name="Jacygrad E."/>
            <person name="Sagayaradj S."/>
            <person name="Cavanaugh K."/>
            <person name="Han R."/>
            <person name="Bertier L."/>
            <person name="Beede B."/>
            <person name="Kafkas S."/>
            <person name="Golino D."/>
            <person name="Preece J."/>
            <person name="Michelmore R."/>
        </authorList>
    </citation>
    <scope>NUCLEOTIDE SEQUENCE [LARGE SCALE GENOMIC DNA]</scope>
</reference>
<comment type="caution">
    <text evidence="1">The sequence shown here is derived from an EMBL/GenBank/DDBJ whole genome shotgun (WGS) entry which is preliminary data.</text>
</comment>